<keyword evidence="4" id="KW-0804">Transcription</keyword>
<evidence type="ECO:0000256" key="1">
    <source>
        <dbReference type="ARBA" id="ARBA00022473"/>
    </source>
</evidence>
<organism evidence="8 9">
    <name type="scientific">Chironomus riparius</name>
    <dbReference type="NCBI Taxonomy" id="315576"/>
    <lineage>
        <taxon>Eukaryota</taxon>
        <taxon>Metazoa</taxon>
        <taxon>Ecdysozoa</taxon>
        <taxon>Arthropoda</taxon>
        <taxon>Hexapoda</taxon>
        <taxon>Insecta</taxon>
        <taxon>Pterygota</taxon>
        <taxon>Neoptera</taxon>
        <taxon>Endopterygota</taxon>
        <taxon>Diptera</taxon>
        <taxon>Nematocera</taxon>
        <taxon>Chironomoidea</taxon>
        <taxon>Chironomidae</taxon>
        <taxon>Chironominae</taxon>
        <taxon>Chironomus</taxon>
    </lineage>
</organism>
<dbReference type="OrthoDB" id="9946827at2759"/>
<evidence type="ECO:0000313" key="8">
    <source>
        <dbReference type="EMBL" id="CAG9809486.1"/>
    </source>
</evidence>
<dbReference type="SUPFAM" id="SSF47459">
    <property type="entry name" value="HLH, helix-loop-helix DNA-binding domain"/>
    <property type="match status" value="1"/>
</dbReference>
<dbReference type="InterPro" id="IPR011598">
    <property type="entry name" value="bHLH_dom"/>
</dbReference>
<keyword evidence="1" id="KW-0217">Developmental protein</keyword>
<feature type="domain" description="BHLH" evidence="7">
    <location>
        <begin position="155"/>
        <end position="208"/>
    </location>
</feature>
<sequence length="239" mass="27982">MDDLNLQPLNLEVMKPVAEYREMHSEIHNDEPKTILDLESHAPVNYMDSFNDHIRSPPKHFTLDFSNASNPLATTTIYGDDWNQRLNFPNYTSPIYVTNPANVFYPLAGAIPIHSMQDSPIFHNSYNSHQSKGSHENSGMRKEDWKKRAMEVESAFKKTACDRERNRMRDMNRAFDTLRTRLPVSKPSGKKYSKIECLRIAINYIKHLQSCLDDYRVDHNSFYQLMPSKYIKTSRHHHH</sequence>
<evidence type="ECO:0000256" key="5">
    <source>
        <dbReference type="ARBA" id="ARBA00023242"/>
    </source>
</evidence>
<dbReference type="SMART" id="SM00353">
    <property type="entry name" value="HLH"/>
    <property type="match status" value="1"/>
</dbReference>
<dbReference type="GO" id="GO:0005634">
    <property type="term" value="C:nucleus"/>
    <property type="evidence" value="ECO:0007669"/>
    <property type="project" value="TreeGrafter"/>
</dbReference>
<proteinExistence type="predicted"/>
<dbReference type="Gene3D" id="4.10.280.10">
    <property type="entry name" value="Helix-loop-helix DNA-binding domain"/>
    <property type="match status" value="1"/>
</dbReference>
<protein>
    <recommendedName>
        <fullName evidence="7">BHLH domain-containing protein</fullName>
    </recommendedName>
</protein>
<dbReference type="FunFam" id="4.10.280.10:FF:000090">
    <property type="entry name" value="Salivary gland-expressed bHLH"/>
    <property type="match status" value="1"/>
</dbReference>
<dbReference type="Pfam" id="PF00010">
    <property type="entry name" value="HLH"/>
    <property type="match status" value="1"/>
</dbReference>
<dbReference type="CDD" id="cd11390">
    <property type="entry name" value="bHLH_TS"/>
    <property type="match status" value="1"/>
</dbReference>
<dbReference type="GO" id="GO:0000981">
    <property type="term" value="F:DNA-binding transcription factor activity, RNA polymerase II-specific"/>
    <property type="evidence" value="ECO:0007669"/>
    <property type="project" value="TreeGrafter"/>
</dbReference>
<reference evidence="8" key="2">
    <citation type="submission" date="2022-10" db="EMBL/GenBank/DDBJ databases">
        <authorList>
            <consortium name="ENA_rothamsted_submissions"/>
            <consortium name="culmorum"/>
            <person name="King R."/>
        </authorList>
    </citation>
    <scope>NUCLEOTIDE SEQUENCE</scope>
</reference>
<accession>A0A9N9S574</accession>
<dbReference type="PROSITE" id="PS50888">
    <property type="entry name" value="BHLH"/>
    <property type="match status" value="1"/>
</dbReference>
<reference evidence="8" key="1">
    <citation type="submission" date="2022-01" db="EMBL/GenBank/DDBJ databases">
        <authorList>
            <person name="King R."/>
        </authorList>
    </citation>
    <scope>NUCLEOTIDE SEQUENCE</scope>
</reference>
<evidence type="ECO:0000256" key="2">
    <source>
        <dbReference type="ARBA" id="ARBA00023015"/>
    </source>
</evidence>
<gene>
    <name evidence="8" type="ORF">CHIRRI_LOCUS12306</name>
</gene>
<dbReference type="GO" id="GO:0001707">
    <property type="term" value="P:mesoderm formation"/>
    <property type="evidence" value="ECO:0007669"/>
    <property type="project" value="TreeGrafter"/>
</dbReference>
<dbReference type="PANTHER" id="PTHR20937:SF3">
    <property type="entry name" value="IP14615P"/>
    <property type="match status" value="1"/>
</dbReference>
<keyword evidence="5" id="KW-0539">Nucleus</keyword>
<evidence type="ECO:0000259" key="7">
    <source>
        <dbReference type="PROSITE" id="PS50888"/>
    </source>
</evidence>
<keyword evidence="2" id="KW-0805">Transcription regulation</keyword>
<dbReference type="InterPro" id="IPR040259">
    <property type="entry name" value="Mesogenin/MesP"/>
</dbReference>
<dbReference type="GO" id="GO:0000978">
    <property type="term" value="F:RNA polymerase II cis-regulatory region sequence-specific DNA binding"/>
    <property type="evidence" value="ECO:0007669"/>
    <property type="project" value="TreeGrafter"/>
</dbReference>
<evidence type="ECO:0000256" key="6">
    <source>
        <dbReference type="SAM" id="MobiDB-lite"/>
    </source>
</evidence>
<feature type="compositionally biased region" description="Basic and acidic residues" evidence="6">
    <location>
        <begin position="133"/>
        <end position="144"/>
    </location>
</feature>
<dbReference type="GO" id="GO:0046983">
    <property type="term" value="F:protein dimerization activity"/>
    <property type="evidence" value="ECO:0007669"/>
    <property type="project" value="InterPro"/>
</dbReference>
<evidence type="ECO:0000256" key="3">
    <source>
        <dbReference type="ARBA" id="ARBA00023125"/>
    </source>
</evidence>
<feature type="region of interest" description="Disordered" evidence="6">
    <location>
        <begin position="125"/>
        <end position="144"/>
    </location>
</feature>
<dbReference type="Proteomes" id="UP001153620">
    <property type="component" value="Chromosome 3"/>
</dbReference>
<dbReference type="EMBL" id="OU895879">
    <property type="protein sequence ID" value="CAG9809486.1"/>
    <property type="molecule type" value="Genomic_DNA"/>
</dbReference>
<keyword evidence="9" id="KW-1185">Reference proteome</keyword>
<dbReference type="AlphaFoldDB" id="A0A9N9S574"/>
<dbReference type="InterPro" id="IPR036638">
    <property type="entry name" value="HLH_DNA-bd_sf"/>
</dbReference>
<dbReference type="PANTHER" id="PTHR20937">
    <property type="entry name" value="IP14615P"/>
    <property type="match status" value="1"/>
</dbReference>
<evidence type="ECO:0000313" key="9">
    <source>
        <dbReference type="Proteomes" id="UP001153620"/>
    </source>
</evidence>
<name>A0A9N9S574_9DIPT</name>
<keyword evidence="3" id="KW-0238">DNA-binding</keyword>
<evidence type="ECO:0000256" key="4">
    <source>
        <dbReference type="ARBA" id="ARBA00023163"/>
    </source>
</evidence>